<keyword evidence="3" id="KW-1185">Reference proteome</keyword>
<evidence type="ECO:0000256" key="1">
    <source>
        <dbReference type="SAM" id="MobiDB-lite"/>
    </source>
</evidence>
<accession>A0AAE0E466</accession>
<evidence type="ECO:0000313" key="2">
    <source>
        <dbReference type="EMBL" id="KAK3205559.1"/>
    </source>
</evidence>
<evidence type="ECO:0000313" key="3">
    <source>
        <dbReference type="Proteomes" id="UP001281410"/>
    </source>
</evidence>
<organism evidence="2 3">
    <name type="scientific">Dipteronia sinensis</name>
    <dbReference type="NCBI Taxonomy" id="43782"/>
    <lineage>
        <taxon>Eukaryota</taxon>
        <taxon>Viridiplantae</taxon>
        <taxon>Streptophyta</taxon>
        <taxon>Embryophyta</taxon>
        <taxon>Tracheophyta</taxon>
        <taxon>Spermatophyta</taxon>
        <taxon>Magnoliopsida</taxon>
        <taxon>eudicotyledons</taxon>
        <taxon>Gunneridae</taxon>
        <taxon>Pentapetalae</taxon>
        <taxon>rosids</taxon>
        <taxon>malvids</taxon>
        <taxon>Sapindales</taxon>
        <taxon>Sapindaceae</taxon>
        <taxon>Hippocastanoideae</taxon>
        <taxon>Acereae</taxon>
        <taxon>Dipteronia</taxon>
    </lineage>
</organism>
<comment type="caution">
    <text evidence="2">The sequence shown here is derived from an EMBL/GenBank/DDBJ whole genome shotgun (WGS) entry which is preliminary data.</text>
</comment>
<gene>
    <name evidence="2" type="ORF">Dsin_019605</name>
</gene>
<reference evidence="2" key="1">
    <citation type="journal article" date="2023" name="Plant J.">
        <title>Genome sequences and population genomics provide insights into the demographic history, inbreeding, and mutation load of two 'living fossil' tree species of Dipteronia.</title>
        <authorList>
            <person name="Feng Y."/>
            <person name="Comes H.P."/>
            <person name="Chen J."/>
            <person name="Zhu S."/>
            <person name="Lu R."/>
            <person name="Zhang X."/>
            <person name="Li P."/>
            <person name="Qiu J."/>
            <person name="Olsen K.M."/>
            <person name="Qiu Y."/>
        </authorList>
    </citation>
    <scope>NUCLEOTIDE SEQUENCE</scope>
    <source>
        <strain evidence="2">NBL</strain>
    </source>
</reference>
<name>A0AAE0E466_9ROSI</name>
<dbReference type="AlphaFoldDB" id="A0AAE0E466"/>
<protein>
    <submittedName>
        <fullName evidence="2">Uncharacterized protein</fullName>
    </submittedName>
</protein>
<sequence>MADRHSGGRKRSQTASESAADLKVVETQAKRQASRGLVKEIAAAMQSSGNANIKLIITKAGNEWTGCEYFYDRFEVFRVLYRAMKTGERWR</sequence>
<feature type="region of interest" description="Disordered" evidence="1">
    <location>
        <begin position="1"/>
        <end position="23"/>
    </location>
</feature>
<dbReference type="EMBL" id="JANJYJ010000006">
    <property type="protein sequence ID" value="KAK3205559.1"/>
    <property type="molecule type" value="Genomic_DNA"/>
</dbReference>
<proteinExistence type="predicted"/>
<dbReference type="Proteomes" id="UP001281410">
    <property type="component" value="Unassembled WGS sequence"/>
</dbReference>